<keyword evidence="2" id="KW-1185">Reference proteome</keyword>
<evidence type="ECO:0000313" key="1">
    <source>
        <dbReference type="EMBL" id="MDN3571885.1"/>
    </source>
</evidence>
<organism evidence="1 2">
    <name type="scientific">Methylobacterium longum</name>
    <dbReference type="NCBI Taxonomy" id="767694"/>
    <lineage>
        <taxon>Bacteria</taxon>
        <taxon>Pseudomonadati</taxon>
        <taxon>Pseudomonadota</taxon>
        <taxon>Alphaproteobacteria</taxon>
        <taxon>Hyphomicrobiales</taxon>
        <taxon>Methylobacteriaceae</taxon>
        <taxon>Methylobacterium</taxon>
    </lineage>
</organism>
<name>A0ABT8AQK9_9HYPH</name>
<dbReference type="RefSeq" id="WP_238294069.1">
    <property type="nucleotide sequence ID" value="NZ_BPQS01000095.1"/>
</dbReference>
<dbReference type="Proteomes" id="UP001244297">
    <property type="component" value="Unassembled WGS sequence"/>
</dbReference>
<comment type="caution">
    <text evidence="1">The sequence shown here is derived from an EMBL/GenBank/DDBJ whole genome shotgun (WGS) entry which is preliminary data.</text>
</comment>
<evidence type="ECO:0000313" key="2">
    <source>
        <dbReference type="Proteomes" id="UP001244297"/>
    </source>
</evidence>
<sequence>MKPDTAGLGALIEKVAKARKPSRPLFAEVWFATTGKQDADTKVRFAFLMQSNAWVDAALMAVAHALPDWGVVTRVGPGPGEAKLQPPGLGHGKRPAGLETVRHPGGAALAILQAMLHAKAEGH</sequence>
<gene>
    <name evidence="1" type="ORF">QWZ18_14770</name>
</gene>
<accession>A0ABT8AQK9</accession>
<reference evidence="2" key="1">
    <citation type="journal article" date="2019" name="Int. J. Syst. Evol. Microbiol.">
        <title>The Global Catalogue of Microorganisms (GCM) 10K type strain sequencing project: providing services to taxonomists for standard genome sequencing and annotation.</title>
        <authorList>
            <consortium name="The Broad Institute Genomics Platform"/>
            <consortium name="The Broad Institute Genome Sequencing Center for Infectious Disease"/>
            <person name="Wu L."/>
            <person name="Ma J."/>
        </authorList>
    </citation>
    <scope>NUCLEOTIDE SEQUENCE [LARGE SCALE GENOMIC DNA]</scope>
    <source>
        <strain evidence="2">CECT 7806</strain>
    </source>
</reference>
<dbReference type="EMBL" id="JAUFPT010000051">
    <property type="protein sequence ID" value="MDN3571885.1"/>
    <property type="molecule type" value="Genomic_DNA"/>
</dbReference>
<proteinExistence type="predicted"/>
<protein>
    <submittedName>
        <fullName evidence="1">Uncharacterized protein</fullName>
    </submittedName>
</protein>